<keyword evidence="4" id="KW-1185">Reference proteome</keyword>
<accession>A0A8J3HV25</accession>
<evidence type="ECO:0000259" key="2">
    <source>
        <dbReference type="Pfam" id="PF00561"/>
    </source>
</evidence>
<dbReference type="InterPro" id="IPR000639">
    <property type="entry name" value="Epox_hydrolase-like"/>
</dbReference>
<evidence type="ECO:0000313" key="3">
    <source>
        <dbReference type="EMBL" id="GHO44582.1"/>
    </source>
</evidence>
<dbReference type="InterPro" id="IPR029058">
    <property type="entry name" value="AB_hydrolase_fold"/>
</dbReference>
<dbReference type="PRINTS" id="PR00412">
    <property type="entry name" value="EPOXHYDRLASE"/>
</dbReference>
<organism evidence="3 4">
    <name type="scientific">Ktedonospora formicarum</name>
    <dbReference type="NCBI Taxonomy" id="2778364"/>
    <lineage>
        <taxon>Bacteria</taxon>
        <taxon>Bacillati</taxon>
        <taxon>Chloroflexota</taxon>
        <taxon>Ktedonobacteria</taxon>
        <taxon>Ktedonobacterales</taxon>
        <taxon>Ktedonobacteraceae</taxon>
        <taxon>Ktedonospora</taxon>
    </lineage>
</organism>
<comment type="caution">
    <text evidence="3">The sequence shown here is derived from an EMBL/GenBank/DDBJ whole genome shotgun (WGS) entry which is preliminary data.</text>
</comment>
<dbReference type="SUPFAM" id="SSF53474">
    <property type="entry name" value="alpha/beta-Hydrolases"/>
    <property type="match status" value="1"/>
</dbReference>
<dbReference type="EMBL" id="BNJF01000001">
    <property type="protein sequence ID" value="GHO44582.1"/>
    <property type="molecule type" value="Genomic_DNA"/>
</dbReference>
<gene>
    <name evidence="3" type="ORF">KSX_27450</name>
</gene>
<dbReference type="RefSeq" id="WP_220193963.1">
    <property type="nucleotide sequence ID" value="NZ_BNJF01000001.1"/>
</dbReference>
<keyword evidence="1 3" id="KW-0378">Hydrolase</keyword>
<dbReference type="InterPro" id="IPR000073">
    <property type="entry name" value="AB_hydrolase_1"/>
</dbReference>
<dbReference type="PANTHER" id="PTHR43329">
    <property type="entry name" value="EPOXIDE HYDROLASE"/>
    <property type="match status" value="1"/>
</dbReference>
<protein>
    <submittedName>
        <fullName evidence="3">Epoxide hydrolase</fullName>
    </submittedName>
</protein>
<name>A0A8J3HV25_9CHLR</name>
<dbReference type="Pfam" id="PF00561">
    <property type="entry name" value="Abhydrolase_1"/>
    <property type="match status" value="1"/>
</dbReference>
<dbReference type="Gene3D" id="3.40.50.1820">
    <property type="entry name" value="alpha/beta hydrolase"/>
    <property type="match status" value="1"/>
</dbReference>
<dbReference type="GO" id="GO:0016787">
    <property type="term" value="F:hydrolase activity"/>
    <property type="evidence" value="ECO:0007669"/>
    <property type="project" value="UniProtKB-KW"/>
</dbReference>
<feature type="domain" description="AB hydrolase-1" evidence="2">
    <location>
        <begin position="29"/>
        <end position="276"/>
    </location>
</feature>
<proteinExistence type="predicted"/>
<reference evidence="3" key="1">
    <citation type="submission" date="2020-10" db="EMBL/GenBank/DDBJ databases">
        <title>Taxonomic study of unclassified bacteria belonging to the class Ktedonobacteria.</title>
        <authorList>
            <person name="Yabe S."/>
            <person name="Wang C.M."/>
            <person name="Zheng Y."/>
            <person name="Sakai Y."/>
            <person name="Cavaletti L."/>
            <person name="Monciardini P."/>
            <person name="Donadio S."/>
        </authorList>
    </citation>
    <scope>NUCLEOTIDE SEQUENCE</scope>
    <source>
        <strain evidence="3">SOSP1-1</strain>
    </source>
</reference>
<evidence type="ECO:0000313" key="4">
    <source>
        <dbReference type="Proteomes" id="UP000612362"/>
    </source>
</evidence>
<sequence length="290" mass="33139">MTMTTTEWAHRDILTNGIRMHYVTQGEGPLVVLLHGFPEFWYSWRSQIPFLAGLGYRVIAPDLRGYNDTDKPKSGYDVSTLLRDIEGLIKGLGYEKATIVGHDWGGALMWLFGLSYPHMTERLIGLNAPPPWTFSRLLRTPEQLRKSWYIFAFQLPFVPELSLGRNHCEPIAKMLYASAVQKSAFPDDVLALYRDAMSKPGALTAAINYYRSLWRGGGLGKTSNDKRTIEQPTLLIWGEQDIALGIEMTYGLEQWVPQIEVRRLPDSGHWVQQEKPEQVNQLMKNFLTHE</sequence>
<dbReference type="Proteomes" id="UP000612362">
    <property type="component" value="Unassembled WGS sequence"/>
</dbReference>
<dbReference type="AlphaFoldDB" id="A0A8J3HV25"/>
<evidence type="ECO:0000256" key="1">
    <source>
        <dbReference type="ARBA" id="ARBA00022801"/>
    </source>
</evidence>
<dbReference type="PRINTS" id="PR00111">
    <property type="entry name" value="ABHYDROLASE"/>
</dbReference>